<accession>A0AAV4S4R3</accession>
<evidence type="ECO:0000313" key="1">
    <source>
        <dbReference type="EMBL" id="GIY28334.1"/>
    </source>
</evidence>
<sequence>MYGFHQVNCNRHPPLPLEPLPFQKKVPKVWPRQRKLSHLCIESRCIRDRAQSGFIGQIMDGIATSAVELFLKLGSSRLILRLSTDVQRDTISLTDLAQLTKRENCPLSILTMWSLQKRLA</sequence>
<dbReference type="Proteomes" id="UP001054837">
    <property type="component" value="Unassembled WGS sequence"/>
</dbReference>
<comment type="caution">
    <text evidence="1">The sequence shown here is derived from an EMBL/GenBank/DDBJ whole genome shotgun (WGS) entry which is preliminary data.</text>
</comment>
<protein>
    <submittedName>
        <fullName evidence="1">Uncharacterized protein</fullName>
    </submittedName>
</protein>
<proteinExistence type="predicted"/>
<reference evidence="1 2" key="1">
    <citation type="submission" date="2021-06" db="EMBL/GenBank/DDBJ databases">
        <title>Caerostris darwini draft genome.</title>
        <authorList>
            <person name="Kono N."/>
            <person name="Arakawa K."/>
        </authorList>
    </citation>
    <scope>NUCLEOTIDE SEQUENCE [LARGE SCALE GENOMIC DNA]</scope>
</reference>
<organism evidence="1 2">
    <name type="scientific">Caerostris darwini</name>
    <dbReference type="NCBI Taxonomy" id="1538125"/>
    <lineage>
        <taxon>Eukaryota</taxon>
        <taxon>Metazoa</taxon>
        <taxon>Ecdysozoa</taxon>
        <taxon>Arthropoda</taxon>
        <taxon>Chelicerata</taxon>
        <taxon>Arachnida</taxon>
        <taxon>Araneae</taxon>
        <taxon>Araneomorphae</taxon>
        <taxon>Entelegynae</taxon>
        <taxon>Araneoidea</taxon>
        <taxon>Araneidae</taxon>
        <taxon>Caerostris</taxon>
    </lineage>
</organism>
<keyword evidence="2" id="KW-1185">Reference proteome</keyword>
<dbReference type="AlphaFoldDB" id="A0AAV4S4R3"/>
<gene>
    <name evidence="1" type="ORF">CDAR_230781</name>
</gene>
<name>A0AAV4S4R3_9ARAC</name>
<evidence type="ECO:0000313" key="2">
    <source>
        <dbReference type="Proteomes" id="UP001054837"/>
    </source>
</evidence>
<dbReference type="EMBL" id="BPLQ01007167">
    <property type="protein sequence ID" value="GIY28334.1"/>
    <property type="molecule type" value="Genomic_DNA"/>
</dbReference>